<dbReference type="GO" id="GO:0008170">
    <property type="term" value="F:N-methyltransferase activity"/>
    <property type="evidence" value="ECO:0007669"/>
    <property type="project" value="InterPro"/>
</dbReference>
<dbReference type="InterPro" id="IPR002941">
    <property type="entry name" value="DNA_methylase_N4/N6"/>
</dbReference>
<evidence type="ECO:0000313" key="7">
    <source>
        <dbReference type="Proteomes" id="UP000315700"/>
    </source>
</evidence>
<evidence type="ECO:0000259" key="5">
    <source>
        <dbReference type="Pfam" id="PF01555"/>
    </source>
</evidence>
<organism evidence="6 7">
    <name type="scientific">Caulifigura coniformis</name>
    <dbReference type="NCBI Taxonomy" id="2527983"/>
    <lineage>
        <taxon>Bacteria</taxon>
        <taxon>Pseudomonadati</taxon>
        <taxon>Planctomycetota</taxon>
        <taxon>Planctomycetia</taxon>
        <taxon>Planctomycetales</taxon>
        <taxon>Planctomycetaceae</taxon>
        <taxon>Caulifigura</taxon>
    </lineage>
</organism>
<accession>A0A517SEY7</accession>
<name>A0A517SEY7_9PLAN</name>
<dbReference type="InterPro" id="IPR029063">
    <property type="entry name" value="SAM-dependent_MTases_sf"/>
</dbReference>
<evidence type="ECO:0000313" key="6">
    <source>
        <dbReference type="EMBL" id="QDT54657.1"/>
    </source>
</evidence>
<dbReference type="OrthoDB" id="9773571at2"/>
<evidence type="ECO:0000256" key="1">
    <source>
        <dbReference type="ARBA" id="ARBA00022603"/>
    </source>
</evidence>
<dbReference type="EC" id="2.1.1.-" evidence="3"/>
<dbReference type="EMBL" id="CP036271">
    <property type="protein sequence ID" value="QDT54657.1"/>
    <property type="molecule type" value="Genomic_DNA"/>
</dbReference>
<feature type="compositionally biased region" description="Basic and acidic residues" evidence="4">
    <location>
        <begin position="65"/>
        <end position="84"/>
    </location>
</feature>
<evidence type="ECO:0000256" key="3">
    <source>
        <dbReference type="RuleBase" id="RU362026"/>
    </source>
</evidence>
<evidence type="ECO:0000256" key="2">
    <source>
        <dbReference type="ARBA" id="ARBA00022679"/>
    </source>
</evidence>
<dbReference type="Gene3D" id="3.40.50.150">
    <property type="entry name" value="Vaccinia Virus protein VP39"/>
    <property type="match status" value="1"/>
</dbReference>
<keyword evidence="7" id="KW-1185">Reference proteome</keyword>
<dbReference type="PRINTS" id="PR00508">
    <property type="entry name" value="S21N4MTFRASE"/>
</dbReference>
<dbReference type="SUPFAM" id="SSF53335">
    <property type="entry name" value="S-adenosyl-L-methionine-dependent methyltransferases"/>
    <property type="match status" value="1"/>
</dbReference>
<protein>
    <recommendedName>
        <fullName evidence="3">Methyltransferase</fullName>
        <ecNumber evidence="3">2.1.1.-</ecNumber>
    </recommendedName>
</protein>
<keyword evidence="2 6" id="KW-0808">Transferase</keyword>
<dbReference type="InParanoid" id="A0A517SEY7"/>
<dbReference type="GO" id="GO:0003677">
    <property type="term" value="F:DNA binding"/>
    <property type="evidence" value="ECO:0007669"/>
    <property type="project" value="InterPro"/>
</dbReference>
<gene>
    <name evidence="6" type="primary">dpnA_2</name>
    <name evidence="6" type="ORF">Pan44_26920</name>
</gene>
<dbReference type="REBASE" id="357052">
    <property type="entry name" value="M.PbaPan44ORF26920P"/>
</dbReference>
<proteinExistence type="inferred from homology"/>
<dbReference type="Proteomes" id="UP000315700">
    <property type="component" value="Chromosome"/>
</dbReference>
<sequence>MQGCEKRNRSAGEESWLISGETPFYARNGVALYRGNALRLLPKLQPGSVDLFAVDPPYCSGGRTAGERSADPAKKYAQDGDARGRPSFTGDHLDQRSFVTWSTWWLEECLAAAKDGAYLAVFIDWRNLPAMTDAVQIAGWQWRGIMGWDKGLGSRAPHKGYVRHQLEYIVWGTKGAVQKRTDAGPFAGCLRYSVRKSDKHHLTGKPTDLMRSLVHLAPVGGLVCDPFAGSFTTAAAARIEGRRCVASDVSAEYCEIGKTRLETIERLRVGETSQGIQA</sequence>
<dbReference type="KEGG" id="ccos:Pan44_26920"/>
<dbReference type="Pfam" id="PF01555">
    <property type="entry name" value="N6_N4_Mtase"/>
    <property type="match status" value="1"/>
</dbReference>
<dbReference type="GO" id="GO:0032259">
    <property type="term" value="P:methylation"/>
    <property type="evidence" value="ECO:0007669"/>
    <property type="project" value="UniProtKB-KW"/>
</dbReference>
<evidence type="ECO:0000256" key="4">
    <source>
        <dbReference type="SAM" id="MobiDB-lite"/>
    </source>
</evidence>
<reference evidence="6 7" key="1">
    <citation type="submission" date="2019-02" db="EMBL/GenBank/DDBJ databases">
        <title>Deep-cultivation of Planctomycetes and their phenomic and genomic characterization uncovers novel biology.</title>
        <authorList>
            <person name="Wiegand S."/>
            <person name="Jogler M."/>
            <person name="Boedeker C."/>
            <person name="Pinto D."/>
            <person name="Vollmers J."/>
            <person name="Rivas-Marin E."/>
            <person name="Kohn T."/>
            <person name="Peeters S.H."/>
            <person name="Heuer A."/>
            <person name="Rast P."/>
            <person name="Oberbeckmann S."/>
            <person name="Bunk B."/>
            <person name="Jeske O."/>
            <person name="Meyerdierks A."/>
            <person name="Storesund J.E."/>
            <person name="Kallscheuer N."/>
            <person name="Luecker S."/>
            <person name="Lage O.M."/>
            <person name="Pohl T."/>
            <person name="Merkel B.J."/>
            <person name="Hornburger P."/>
            <person name="Mueller R.-W."/>
            <person name="Bruemmer F."/>
            <person name="Labrenz M."/>
            <person name="Spormann A.M."/>
            <person name="Op den Camp H."/>
            <person name="Overmann J."/>
            <person name="Amann R."/>
            <person name="Jetten M.S.M."/>
            <person name="Mascher T."/>
            <person name="Medema M.H."/>
            <person name="Devos D.P."/>
            <person name="Kaster A.-K."/>
            <person name="Ovreas L."/>
            <person name="Rohde M."/>
            <person name="Galperin M.Y."/>
            <person name="Jogler C."/>
        </authorList>
    </citation>
    <scope>NUCLEOTIDE SEQUENCE [LARGE SCALE GENOMIC DNA]</scope>
    <source>
        <strain evidence="6 7">Pan44</strain>
    </source>
</reference>
<comment type="similarity">
    <text evidence="3">Belongs to the N(4)/N(6)-methyltransferase family.</text>
</comment>
<keyword evidence="1 6" id="KW-0489">Methyltransferase</keyword>
<feature type="domain" description="DNA methylase N-4/N-6" evidence="5">
    <location>
        <begin position="49"/>
        <end position="258"/>
    </location>
</feature>
<dbReference type="InterPro" id="IPR001091">
    <property type="entry name" value="RM_Methyltransferase"/>
</dbReference>
<feature type="region of interest" description="Disordered" evidence="4">
    <location>
        <begin position="63"/>
        <end position="88"/>
    </location>
</feature>
<dbReference type="AlphaFoldDB" id="A0A517SEY7"/>
<dbReference type="RefSeq" id="WP_145030495.1">
    <property type="nucleotide sequence ID" value="NZ_CP036271.1"/>
</dbReference>